<keyword evidence="2" id="KW-1185">Reference proteome</keyword>
<name>A0ABW4H777_9LACO</name>
<organism evidence="1 2">
    <name type="scientific">Levilactobacillus fuyuanensis</name>
    <dbReference type="NCBI Taxonomy" id="2486022"/>
    <lineage>
        <taxon>Bacteria</taxon>
        <taxon>Bacillati</taxon>
        <taxon>Bacillota</taxon>
        <taxon>Bacilli</taxon>
        <taxon>Lactobacillales</taxon>
        <taxon>Lactobacillaceae</taxon>
        <taxon>Levilactobacillus</taxon>
    </lineage>
</organism>
<evidence type="ECO:0000313" key="1">
    <source>
        <dbReference type="EMBL" id="MFD1550495.1"/>
    </source>
</evidence>
<protein>
    <submittedName>
        <fullName evidence="1">Uncharacterized protein</fullName>
    </submittedName>
</protein>
<comment type="caution">
    <text evidence="1">The sequence shown here is derived from an EMBL/GenBank/DDBJ whole genome shotgun (WGS) entry which is preliminary data.</text>
</comment>
<sequence length="61" mass="6587">MTNFTQPEALRLGKQAIVFPSPAAASVAVQLAQLVGVAESHGLKKAVQRFLLICFFGLCWI</sequence>
<dbReference type="EMBL" id="JBHTOM010000037">
    <property type="protein sequence ID" value="MFD1550495.1"/>
    <property type="molecule type" value="Genomic_DNA"/>
</dbReference>
<gene>
    <name evidence="1" type="ORF">ACFQ5T_12540</name>
</gene>
<accession>A0ABW4H777</accession>
<dbReference type="RefSeq" id="WP_125702117.1">
    <property type="nucleotide sequence ID" value="NZ_JBHTOM010000037.1"/>
</dbReference>
<reference evidence="2" key="1">
    <citation type="journal article" date="2019" name="Int. J. Syst. Evol. Microbiol.">
        <title>The Global Catalogue of Microorganisms (GCM) 10K type strain sequencing project: providing services to taxonomists for standard genome sequencing and annotation.</title>
        <authorList>
            <consortium name="The Broad Institute Genomics Platform"/>
            <consortium name="The Broad Institute Genome Sequencing Center for Infectious Disease"/>
            <person name="Wu L."/>
            <person name="Ma J."/>
        </authorList>
    </citation>
    <scope>NUCLEOTIDE SEQUENCE [LARGE SCALE GENOMIC DNA]</scope>
    <source>
        <strain evidence="2">CCM 8906</strain>
    </source>
</reference>
<proteinExistence type="predicted"/>
<evidence type="ECO:0000313" key="2">
    <source>
        <dbReference type="Proteomes" id="UP001597195"/>
    </source>
</evidence>
<dbReference type="Proteomes" id="UP001597195">
    <property type="component" value="Unassembled WGS sequence"/>
</dbReference>